<proteinExistence type="predicted"/>
<evidence type="ECO:0000313" key="3">
    <source>
        <dbReference type="Proteomes" id="UP001500657"/>
    </source>
</evidence>
<comment type="caution">
    <text evidence="2">The sequence shown here is derived from an EMBL/GenBank/DDBJ whole genome shotgun (WGS) entry which is preliminary data.</text>
</comment>
<dbReference type="EMBL" id="BAAAFO010000002">
    <property type="protein sequence ID" value="GAA0247379.1"/>
    <property type="molecule type" value="Genomic_DNA"/>
</dbReference>
<keyword evidence="3" id="KW-1185">Reference proteome</keyword>
<gene>
    <name evidence="2" type="ORF">GCM10009126_11140</name>
</gene>
<name>A0ABN0UDV3_9GAMM</name>
<dbReference type="Proteomes" id="UP001500657">
    <property type="component" value="Unassembled WGS sequence"/>
</dbReference>
<organism evidence="2 3">
    <name type="scientific">Rhodanobacter caeni</name>
    <dbReference type="NCBI Taxonomy" id="657654"/>
    <lineage>
        <taxon>Bacteria</taxon>
        <taxon>Pseudomonadati</taxon>
        <taxon>Pseudomonadota</taxon>
        <taxon>Gammaproteobacteria</taxon>
        <taxon>Lysobacterales</taxon>
        <taxon>Rhodanobacteraceae</taxon>
        <taxon>Rhodanobacter</taxon>
    </lineage>
</organism>
<protein>
    <submittedName>
        <fullName evidence="2">Uncharacterized protein</fullName>
    </submittedName>
</protein>
<evidence type="ECO:0000313" key="2">
    <source>
        <dbReference type="EMBL" id="GAA0247379.1"/>
    </source>
</evidence>
<reference evidence="2 3" key="1">
    <citation type="journal article" date="2019" name="Int. J. Syst. Evol. Microbiol.">
        <title>The Global Catalogue of Microorganisms (GCM) 10K type strain sequencing project: providing services to taxonomists for standard genome sequencing and annotation.</title>
        <authorList>
            <consortium name="The Broad Institute Genomics Platform"/>
            <consortium name="The Broad Institute Genome Sequencing Center for Infectious Disease"/>
            <person name="Wu L."/>
            <person name="Ma J."/>
        </authorList>
    </citation>
    <scope>NUCLEOTIDE SEQUENCE [LARGE SCALE GENOMIC DNA]</scope>
    <source>
        <strain evidence="2 3">JCM 16242</strain>
    </source>
</reference>
<accession>A0ABN0UDV3</accession>
<feature type="region of interest" description="Disordered" evidence="1">
    <location>
        <begin position="28"/>
        <end position="130"/>
    </location>
</feature>
<evidence type="ECO:0000256" key="1">
    <source>
        <dbReference type="SAM" id="MobiDB-lite"/>
    </source>
</evidence>
<sequence>MRQSDAFGSSPCLQGEAGRGWLGIAAKIKSEPLPSPPLRAGEGEKRDAFGSSPCKQGEAGRGLLGIAAKIKSEPLPSPPLRAGEGEKRGASGFPPAGRGGRKARSLQRQRPSRLRGRAVAACPVRSAQKL</sequence>
<feature type="compositionally biased region" description="Basic residues" evidence="1">
    <location>
        <begin position="99"/>
        <end position="116"/>
    </location>
</feature>